<dbReference type="SUPFAM" id="SSF50405">
    <property type="entry name" value="Actin-crosslinking proteins"/>
    <property type="match status" value="1"/>
</dbReference>
<dbReference type="InterPro" id="IPR010414">
    <property type="entry name" value="FRG1"/>
</dbReference>
<dbReference type="Proteomes" id="UP000001357">
    <property type="component" value="Unassembled WGS sequence"/>
</dbReference>
<dbReference type="GO" id="GO:0005730">
    <property type="term" value="C:nucleolus"/>
    <property type="evidence" value="ECO:0000318"/>
    <property type="project" value="GO_Central"/>
</dbReference>
<proteinExistence type="inferred from homology"/>
<dbReference type="KEGG" id="mbr:MONBRDRAFT_15040"/>
<dbReference type="OMA" id="IEQWEPI"/>
<evidence type="ECO:0008006" key="6">
    <source>
        <dbReference type="Google" id="ProtNLM"/>
    </source>
</evidence>
<evidence type="ECO:0000256" key="1">
    <source>
        <dbReference type="ARBA" id="ARBA00004604"/>
    </source>
</evidence>
<dbReference type="CDD" id="cd23338">
    <property type="entry name" value="beta-trefoil_FSCN_FRG1"/>
    <property type="match status" value="1"/>
</dbReference>
<evidence type="ECO:0000256" key="3">
    <source>
        <dbReference type="ARBA" id="ARBA00023242"/>
    </source>
</evidence>
<dbReference type="STRING" id="81824.A9UTE4"/>
<reference evidence="4 5" key="1">
    <citation type="journal article" date="2008" name="Nature">
        <title>The genome of the choanoflagellate Monosiga brevicollis and the origin of metazoans.</title>
        <authorList>
            <consortium name="JGI Sequencing"/>
            <person name="King N."/>
            <person name="Westbrook M.J."/>
            <person name="Young S.L."/>
            <person name="Kuo A."/>
            <person name="Abedin M."/>
            <person name="Chapman J."/>
            <person name="Fairclough S."/>
            <person name="Hellsten U."/>
            <person name="Isogai Y."/>
            <person name="Letunic I."/>
            <person name="Marr M."/>
            <person name="Pincus D."/>
            <person name="Putnam N."/>
            <person name="Rokas A."/>
            <person name="Wright K.J."/>
            <person name="Zuzow R."/>
            <person name="Dirks W."/>
            <person name="Good M."/>
            <person name="Goodstein D."/>
            <person name="Lemons D."/>
            <person name="Li W."/>
            <person name="Lyons J.B."/>
            <person name="Morris A."/>
            <person name="Nichols S."/>
            <person name="Richter D.J."/>
            <person name="Salamov A."/>
            <person name="Bork P."/>
            <person name="Lim W.A."/>
            <person name="Manning G."/>
            <person name="Miller W.T."/>
            <person name="McGinnis W."/>
            <person name="Shapiro H."/>
            <person name="Tjian R."/>
            <person name="Grigoriev I.V."/>
            <person name="Rokhsar D."/>
        </authorList>
    </citation>
    <scope>NUCLEOTIDE SEQUENCE [LARGE SCALE GENOMIC DNA]</scope>
    <source>
        <strain evidence="5">MX1 / ATCC 50154</strain>
    </source>
</reference>
<dbReference type="RefSeq" id="XP_001743899.1">
    <property type="nucleotide sequence ID" value="XM_001743847.1"/>
</dbReference>
<dbReference type="AlphaFoldDB" id="A9UTE4"/>
<dbReference type="eggNOG" id="KOG3962">
    <property type="taxonomic scope" value="Eukaryota"/>
</dbReference>
<dbReference type="FunCoup" id="A9UTE4">
    <property type="interactions" value="832"/>
</dbReference>
<dbReference type="GO" id="GO:0051015">
    <property type="term" value="F:actin filament binding"/>
    <property type="evidence" value="ECO:0000318"/>
    <property type="project" value="GO_Central"/>
</dbReference>
<accession>A9UTE4</accession>
<dbReference type="EMBL" id="CH991545">
    <property type="protein sequence ID" value="EDQ91477.1"/>
    <property type="molecule type" value="Genomic_DNA"/>
</dbReference>
<keyword evidence="3" id="KW-0539">Nucleus</keyword>
<sequence length="233" mass="26136">MTARFGAKSSPHWLIVGAWWQVAAPEEFTGNLLLECDGRSYVMAIDDGSLTASEDVAKERDGPVAQEVFTIIKVSDARIAIKTAFNRYVTVDDNDDGVVYARAEAIGALQLFQAVWTDETHVSLRGPNKKFLSILPGRRCTCNKNQMDLGTTFQAFSCAERKEKKKKDDYNIEGGSLKNMEEAFAMRFQSGKNGKWQVSEEDARDLGSARRQGRLHESLLDRRAKVKADRYCK</sequence>
<evidence type="ECO:0000256" key="2">
    <source>
        <dbReference type="ARBA" id="ARBA00010878"/>
    </source>
</evidence>
<dbReference type="GeneID" id="5889305"/>
<protein>
    <recommendedName>
        <fullName evidence="6">Fascin domain-containing protein</fullName>
    </recommendedName>
</protein>
<comment type="subcellular location">
    <subcellularLocation>
        <location evidence="1">Nucleus</location>
        <location evidence="1">Nucleolus</location>
    </subcellularLocation>
</comment>
<dbReference type="Gene3D" id="2.80.10.50">
    <property type="match status" value="1"/>
</dbReference>
<gene>
    <name evidence="4" type="ORF">MONBRDRAFT_15040</name>
</gene>
<dbReference type="PANTHER" id="PTHR12928:SF0">
    <property type="entry name" value="FSHD REGION GENE 1"/>
    <property type="match status" value="1"/>
</dbReference>
<dbReference type="Pfam" id="PF06229">
    <property type="entry name" value="FRG1"/>
    <property type="match status" value="1"/>
</dbReference>
<keyword evidence="5" id="KW-1185">Reference proteome</keyword>
<evidence type="ECO:0000313" key="5">
    <source>
        <dbReference type="Proteomes" id="UP000001357"/>
    </source>
</evidence>
<organism evidence="4 5">
    <name type="scientific">Monosiga brevicollis</name>
    <name type="common">Choanoflagellate</name>
    <dbReference type="NCBI Taxonomy" id="81824"/>
    <lineage>
        <taxon>Eukaryota</taxon>
        <taxon>Choanoflagellata</taxon>
        <taxon>Craspedida</taxon>
        <taxon>Salpingoecidae</taxon>
        <taxon>Monosiga</taxon>
    </lineage>
</organism>
<dbReference type="InterPro" id="IPR008999">
    <property type="entry name" value="Actin-crosslinking"/>
</dbReference>
<comment type="similarity">
    <text evidence="2">Belongs to the FRG1 family.</text>
</comment>
<dbReference type="GO" id="GO:0071013">
    <property type="term" value="C:catalytic step 2 spliceosome"/>
    <property type="evidence" value="ECO:0000318"/>
    <property type="project" value="GO_Central"/>
</dbReference>
<evidence type="ECO:0000313" key="4">
    <source>
        <dbReference type="EMBL" id="EDQ91477.1"/>
    </source>
</evidence>
<name>A9UTE4_MONBE</name>
<dbReference type="GO" id="GO:0055120">
    <property type="term" value="C:striated muscle dense body"/>
    <property type="evidence" value="ECO:0000318"/>
    <property type="project" value="GO_Central"/>
</dbReference>
<dbReference type="InParanoid" id="A9UTE4"/>
<dbReference type="PANTHER" id="PTHR12928">
    <property type="entry name" value="FRG1 PROTEIN"/>
    <property type="match status" value="1"/>
</dbReference>